<evidence type="ECO:0000313" key="2">
    <source>
        <dbReference type="Proteomes" id="UP000269221"/>
    </source>
</evidence>
<keyword evidence="2" id="KW-1185">Reference proteome</keyword>
<evidence type="ECO:0000313" key="1">
    <source>
        <dbReference type="EMBL" id="RMC13316.1"/>
    </source>
</evidence>
<dbReference type="EMBL" id="QRBI01000106">
    <property type="protein sequence ID" value="RMC13316.1"/>
    <property type="molecule type" value="Genomic_DNA"/>
</dbReference>
<dbReference type="STRING" id="333673.A0A3M0KJT0"/>
<sequence length="97" mass="11087">MNETVSKVQGRAATQRNLIKLEKWADRNLMKNNEVKSSVLPPGRDNHRHQYSLRANQLKSSLAEKDLGVLMEAMSQQCAESPLHVRLQGEDQRLPHE</sequence>
<comment type="caution">
    <text evidence="1">The sequence shown here is derived from an EMBL/GenBank/DDBJ whole genome shotgun (WGS) entry which is preliminary data.</text>
</comment>
<reference evidence="1 2" key="1">
    <citation type="submission" date="2018-07" db="EMBL/GenBank/DDBJ databases">
        <title>A high quality draft genome assembly of the barn swallow (H. rustica rustica).</title>
        <authorList>
            <person name="Formenti G."/>
            <person name="Chiara M."/>
            <person name="Poveda L."/>
            <person name="Francoijs K.-J."/>
            <person name="Bonisoli-Alquati A."/>
            <person name="Canova L."/>
            <person name="Gianfranceschi L."/>
            <person name="Horner D.S."/>
            <person name="Saino N."/>
        </authorList>
    </citation>
    <scope>NUCLEOTIDE SEQUENCE [LARGE SCALE GENOMIC DNA]</scope>
    <source>
        <strain evidence="1">Chelidonia</strain>
        <tissue evidence="1">Blood</tissue>
    </source>
</reference>
<dbReference type="Proteomes" id="UP000269221">
    <property type="component" value="Unassembled WGS sequence"/>
</dbReference>
<proteinExistence type="predicted"/>
<name>A0A3M0KJT0_HIRRU</name>
<organism evidence="1 2">
    <name type="scientific">Hirundo rustica rustica</name>
    <dbReference type="NCBI Taxonomy" id="333673"/>
    <lineage>
        <taxon>Eukaryota</taxon>
        <taxon>Metazoa</taxon>
        <taxon>Chordata</taxon>
        <taxon>Craniata</taxon>
        <taxon>Vertebrata</taxon>
        <taxon>Euteleostomi</taxon>
        <taxon>Archelosauria</taxon>
        <taxon>Archosauria</taxon>
        <taxon>Dinosauria</taxon>
        <taxon>Saurischia</taxon>
        <taxon>Theropoda</taxon>
        <taxon>Coelurosauria</taxon>
        <taxon>Aves</taxon>
        <taxon>Neognathae</taxon>
        <taxon>Neoaves</taxon>
        <taxon>Telluraves</taxon>
        <taxon>Australaves</taxon>
        <taxon>Passeriformes</taxon>
        <taxon>Sylvioidea</taxon>
        <taxon>Hirundinidae</taxon>
        <taxon>Hirundo</taxon>
    </lineage>
</organism>
<dbReference type="OrthoDB" id="10056483at2759"/>
<accession>A0A3M0KJT0</accession>
<gene>
    <name evidence="1" type="ORF">DUI87_10851</name>
</gene>
<dbReference type="AlphaFoldDB" id="A0A3M0KJT0"/>
<protein>
    <submittedName>
        <fullName evidence="1">Uncharacterized protein</fullName>
    </submittedName>
</protein>